<comment type="caution">
    <text evidence="1">The sequence shown here is derived from an EMBL/GenBank/DDBJ whole genome shotgun (WGS) entry which is preliminary data.</text>
</comment>
<sequence length="93" mass="9930">MIDEQALLEVMVEAIAEAMAVEVSEVLEALEAVGGEDNLELDSRVAEWVVAHVESSMPEVGRLPAPANLEPHQIGTLGALRRAMQDALIQQAG</sequence>
<evidence type="ECO:0000313" key="2">
    <source>
        <dbReference type="Proteomes" id="UP001595947"/>
    </source>
</evidence>
<dbReference type="EMBL" id="JBHSIV010000001">
    <property type="protein sequence ID" value="MFC5060739.1"/>
    <property type="molecule type" value="Genomic_DNA"/>
</dbReference>
<dbReference type="RefSeq" id="WP_378034089.1">
    <property type="nucleotide sequence ID" value="NZ_JBHSIV010000001.1"/>
</dbReference>
<name>A0ABV9YEB4_9PSEU</name>
<protein>
    <recommendedName>
        <fullName evidence="3">Carrier domain-containing protein</fullName>
    </recommendedName>
</protein>
<dbReference type="Proteomes" id="UP001595947">
    <property type="component" value="Unassembled WGS sequence"/>
</dbReference>
<organism evidence="1 2">
    <name type="scientific">Actinomycetospora atypica</name>
    <dbReference type="NCBI Taxonomy" id="1290095"/>
    <lineage>
        <taxon>Bacteria</taxon>
        <taxon>Bacillati</taxon>
        <taxon>Actinomycetota</taxon>
        <taxon>Actinomycetes</taxon>
        <taxon>Pseudonocardiales</taxon>
        <taxon>Pseudonocardiaceae</taxon>
        <taxon>Actinomycetospora</taxon>
    </lineage>
</organism>
<proteinExistence type="predicted"/>
<evidence type="ECO:0000313" key="1">
    <source>
        <dbReference type="EMBL" id="MFC5060739.1"/>
    </source>
</evidence>
<keyword evidence="2" id="KW-1185">Reference proteome</keyword>
<accession>A0ABV9YEB4</accession>
<reference evidence="2" key="1">
    <citation type="journal article" date="2019" name="Int. J. Syst. Evol. Microbiol.">
        <title>The Global Catalogue of Microorganisms (GCM) 10K type strain sequencing project: providing services to taxonomists for standard genome sequencing and annotation.</title>
        <authorList>
            <consortium name="The Broad Institute Genomics Platform"/>
            <consortium name="The Broad Institute Genome Sequencing Center for Infectious Disease"/>
            <person name="Wu L."/>
            <person name="Ma J."/>
        </authorList>
    </citation>
    <scope>NUCLEOTIDE SEQUENCE [LARGE SCALE GENOMIC DNA]</scope>
    <source>
        <strain evidence="2">CGMCC 4.7093</strain>
    </source>
</reference>
<gene>
    <name evidence="1" type="ORF">ACFPBZ_00840</name>
</gene>
<evidence type="ECO:0008006" key="3">
    <source>
        <dbReference type="Google" id="ProtNLM"/>
    </source>
</evidence>